<dbReference type="GO" id="GO:0003729">
    <property type="term" value="F:mRNA binding"/>
    <property type="evidence" value="ECO:0007669"/>
    <property type="project" value="TreeGrafter"/>
</dbReference>
<protein>
    <recommendedName>
        <fullName evidence="4">40S ribosomal protein S26</fullName>
    </recommendedName>
</protein>
<dbReference type="InterPro" id="IPR000892">
    <property type="entry name" value="Ribosomal_eS26"/>
</dbReference>
<evidence type="ECO:0000256" key="1">
    <source>
        <dbReference type="ARBA" id="ARBA00008596"/>
    </source>
</evidence>
<dbReference type="OrthoDB" id="10262653at2759"/>
<evidence type="ECO:0000256" key="4">
    <source>
        <dbReference type="RuleBase" id="RU363128"/>
    </source>
</evidence>
<dbReference type="GO" id="GO:0022627">
    <property type="term" value="C:cytosolic small ribosomal subunit"/>
    <property type="evidence" value="ECO:0007669"/>
    <property type="project" value="TreeGrafter"/>
</dbReference>
<dbReference type="GO" id="GO:0006412">
    <property type="term" value="P:translation"/>
    <property type="evidence" value="ECO:0007669"/>
    <property type="project" value="InterPro"/>
</dbReference>
<evidence type="ECO:0000313" key="6">
    <source>
        <dbReference type="Proteomes" id="UP000315496"/>
    </source>
</evidence>
<dbReference type="InterPro" id="IPR038551">
    <property type="entry name" value="Ribosomal_eS26_sf"/>
</dbReference>
<name>A0A4Z1TDK0_GIAMU</name>
<keyword evidence="3 4" id="KW-0687">Ribonucleoprotein</keyword>
<dbReference type="EMBL" id="VDLU01000001">
    <property type="protein sequence ID" value="TNJ30629.1"/>
    <property type="molecule type" value="Genomic_DNA"/>
</dbReference>
<comment type="similarity">
    <text evidence="1 4">Belongs to the eukaryotic ribosomal protein eS26 family.</text>
</comment>
<sequence length="110" mass="12751">MPVKRRNNGRSKKNCGHTTTVRCQNCHRCVPKDKVIKRFTIRNIVDNTIAEDVLGACEVQGFALPKVYNKIQYCVSCALHNHLVHVRSREDRKIRSVPRRFARNAKPVRK</sequence>
<keyword evidence="2 4" id="KW-0689">Ribosomal protein</keyword>
<dbReference type="GO" id="GO:0003735">
    <property type="term" value="F:structural constituent of ribosome"/>
    <property type="evidence" value="ECO:0007669"/>
    <property type="project" value="InterPro"/>
</dbReference>
<evidence type="ECO:0000256" key="3">
    <source>
        <dbReference type="ARBA" id="ARBA00023274"/>
    </source>
</evidence>
<dbReference type="Proteomes" id="UP000315496">
    <property type="component" value="Chromosome 1"/>
</dbReference>
<accession>A0A4Z1TDK0</accession>
<dbReference type="Pfam" id="PF01283">
    <property type="entry name" value="Ribosomal_S26e"/>
    <property type="match status" value="1"/>
</dbReference>
<dbReference type="VEuPathDB" id="GiardiaDB:GMRT_12217"/>
<organism evidence="5 6">
    <name type="scientific">Giardia muris</name>
    <dbReference type="NCBI Taxonomy" id="5742"/>
    <lineage>
        <taxon>Eukaryota</taxon>
        <taxon>Metamonada</taxon>
        <taxon>Diplomonadida</taxon>
        <taxon>Hexamitidae</taxon>
        <taxon>Giardiinae</taxon>
        <taxon>Giardia</taxon>
    </lineage>
</organism>
<dbReference type="AlphaFoldDB" id="A0A4Z1TDK0"/>
<comment type="caution">
    <text evidence="5">The sequence shown here is derived from an EMBL/GenBank/DDBJ whole genome shotgun (WGS) entry which is preliminary data.</text>
</comment>
<dbReference type="Gene3D" id="3.30.1740.20">
    <property type="entry name" value="Ribosomal protein S26e"/>
    <property type="match status" value="1"/>
</dbReference>
<keyword evidence="6" id="KW-1185">Reference proteome</keyword>
<dbReference type="PANTHER" id="PTHR12538:SF0">
    <property type="entry name" value="40S RIBOSOMAL PROTEIN S26"/>
    <property type="match status" value="1"/>
</dbReference>
<proteinExistence type="inferred from homology"/>
<evidence type="ECO:0000313" key="5">
    <source>
        <dbReference type="EMBL" id="TNJ30629.1"/>
    </source>
</evidence>
<dbReference type="PANTHER" id="PTHR12538">
    <property type="entry name" value="40S RIBOSOMAL PROTEIN S26"/>
    <property type="match status" value="1"/>
</dbReference>
<gene>
    <name evidence="5" type="ORF">GMRT_12217</name>
</gene>
<reference evidence="5 6" key="1">
    <citation type="submission" date="2019-05" db="EMBL/GenBank/DDBJ databases">
        <title>The compact genome of Giardia muris reveals important steps in the evolution of intestinal protozoan parasites.</title>
        <authorList>
            <person name="Xu F."/>
            <person name="Jimenez-Gonzalez A."/>
            <person name="Einarsson E."/>
            <person name="Astvaldsson A."/>
            <person name="Peirasmaki D."/>
            <person name="Eckmann L."/>
            <person name="Andersson J.O."/>
            <person name="Svard S.G."/>
            <person name="Jerlstrom-Hultqvist J."/>
        </authorList>
    </citation>
    <scope>NUCLEOTIDE SEQUENCE [LARGE SCALE GENOMIC DNA]</scope>
    <source>
        <strain evidence="5 6">Roberts-Thomson</strain>
    </source>
</reference>
<evidence type="ECO:0000256" key="2">
    <source>
        <dbReference type="ARBA" id="ARBA00022980"/>
    </source>
</evidence>